<dbReference type="SUPFAM" id="SSF53474">
    <property type="entry name" value="alpha/beta-Hydrolases"/>
    <property type="match status" value="1"/>
</dbReference>
<proteinExistence type="predicted"/>
<evidence type="ECO:0000313" key="3">
    <source>
        <dbReference type="EMBL" id="CAK4033486.1"/>
    </source>
</evidence>
<protein>
    <submittedName>
        <fullName evidence="3">Alpha beta-hydrolase</fullName>
    </submittedName>
</protein>
<dbReference type="Gene3D" id="3.40.50.1820">
    <property type="entry name" value="alpha/beta hydrolase"/>
    <property type="match status" value="1"/>
</dbReference>
<gene>
    <name evidence="3" type="ORF">LECACI_7A008644</name>
</gene>
<keyword evidence="4" id="KW-1185">Reference proteome</keyword>
<name>A0AAI9ECZ4_9PEZI</name>
<dbReference type="InterPro" id="IPR050300">
    <property type="entry name" value="GDXG_lipolytic_enzyme"/>
</dbReference>
<evidence type="ECO:0000256" key="1">
    <source>
        <dbReference type="ARBA" id="ARBA00022801"/>
    </source>
</evidence>
<accession>A0AAI9ECZ4</accession>
<dbReference type="Proteomes" id="UP001296104">
    <property type="component" value="Unassembled WGS sequence"/>
</dbReference>
<dbReference type="PANTHER" id="PTHR48081">
    <property type="entry name" value="AB HYDROLASE SUPERFAMILY PROTEIN C4A8.06C"/>
    <property type="match status" value="1"/>
</dbReference>
<keyword evidence="1" id="KW-0378">Hydrolase</keyword>
<dbReference type="InterPro" id="IPR049492">
    <property type="entry name" value="BD-FAE-like_dom"/>
</dbReference>
<comment type="caution">
    <text evidence="3">The sequence shown here is derived from an EMBL/GenBank/DDBJ whole genome shotgun (WGS) entry which is preliminary data.</text>
</comment>
<dbReference type="InterPro" id="IPR029058">
    <property type="entry name" value="AB_hydrolase_fold"/>
</dbReference>
<dbReference type="EMBL" id="CAVMBE010000087">
    <property type="protein sequence ID" value="CAK4033486.1"/>
    <property type="molecule type" value="Genomic_DNA"/>
</dbReference>
<evidence type="ECO:0000313" key="4">
    <source>
        <dbReference type="Proteomes" id="UP001296104"/>
    </source>
</evidence>
<evidence type="ECO:0000259" key="2">
    <source>
        <dbReference type="Pfam" id="PF20434"/>
    </source>
</evidence>
<reference evidence="3" key="1">
    <citation type="submission" date="2023-11" db="EMBL/GenBank/DDBJ databases">
        <authorList>
            <person name="Alioto T."/>
            <person name="Alioto T."/>
            <person name="Gomez Garrido J."/>
        </authorList>
    </citation>
    <scope>NUCLEOTIDE SEQUENCE</scope>
</reference>
<organism evidence="3 4">
    <name type="scientific">Lecanosticta acicola</name>
    <dbReference type="NCBI Taxonomy" id="111012"/>
    <lineage>
        <taxon>Eukaryota</taxon>
        <taxon>Fungi</taxon>
        <taxon>Dikarya</taxon>
        <taxon>Ascomycota</taxon>
        <taxon>Pezizomycotina</taxon>
        <taxon>Dothideomycetes</taxon>
        <taxon>Dothideomycetidae</taxon>
        <taxon>Mycosphaerellales</taxon>
        <taxon>Mycosphaerellaceae</taxon>
        <taxon>Lecanosticta</taxon>
    </lineage>
</organism>
<dbReference type="GO" id="GO:0016787">
    <property type="term" value="F:hydrolase activity"/>
    <property type="evidence" value="ECO:0007669"/>
    <property type="project" value="UniProtKB-KW"/>
</dbReference>
<dbReference type="AlphaFoldDB" id="A0AAI9ECZ4"/>
<sequence length="325" mass="35870">MEQLRELGTAIKDIIGPTMKTYEPLLLKNADHIRSIQKDKTTHTYGPHERQQLDVYPAPNASLINGRHPVLMFFYGGGLVSGNKTLPGYAGDLCHANIASFFGQKYGYTTVIPDYRLVNAHDAKFPSGGEDVALSVEWVFENAGMFGPEPIDLFLMGNSAGGIHCSTFLLHPDFQSTRQKLLGGNGTRLRGCTLLSVPFEFSQSDASRAEVLRTYFGDAQQNSPLGLLRTARENQTLDFLDSGLRVFVLNGELDPVNEIMKPRDDFVQEWLAIGTVQSRTSLAVDMMPGQNHISPFCSLGTGLEQEEAWGYQVAAFCDSIRKFAP</sequence>
<dbReference type="Pfam" id="PF20434">
    <property type="entry name" value="BD-FAE"/>
    <property type="match status" value="1"/>
</dbReference>
<feature type="domain" description="BD-FAE-like" evidence="2">
    <location>
        <begin position="53"/>
        <end position="162"/>
    </location>
</feature>